<dbReference type="GO" id="GO:0052908">
    <property type="term" value="F:16S rRNA (adenine(1518)-N(6)/adenine(1519)-N(6))-dimethyltransferase activity"/>
    <property type="evidence" value="ECO:0007669"/>
    <property type="project" value="UniProtKB-EC"/>
</dbReference>
<evidence type="ECO:0000259" key="9">
    <source>
        <dbReference type="SMART" id="SM00650"/>
    </source>
</evidence>
<dbReference type="SUPFAM" id="SSF53335">
    <property type="entry name" value="S-adenosyl-L-methionine-dependent methyltransferases"/>
    <property type="match status" value="1"/>
</dbReference>
<comment type="function">
    <text evidence="7">Specifically dimethylates two adjacent adenosines (A1518 and A1519) in the loop of a conserved hairpin near the 3'-end of 16S rRNA in the 30S particle. May play a critical role in biogenesis of 30S subunits.</text>
</comment>
<dbReference type="InterPro" id="IPR029063">
    <property type="entry name" value="SAM-dependent_MTases_sf"/>
</dbReference>
<dbReference type="EMBL" id="FUYA01000004">
    <property type="protein sequence ID" value="SKA71062.1"/>
    <property type="molecule type" value="Genomic_DNA"/>
</dbReference>
<dbReference type="HAMAP" id="MF_00607">
    <property type="entry name" value="16SrRNA_methyltr_A"/>
    <property type="match status" value="1"/>
</dbReference>
<dbReference type="PROSITE" id="PS51689">
    <property type="entry name" value="SAM_RNA_A_N6_MT"/>
    <property type="match status" value="1"/>
</dbReference>
<comment type="similarity">
    <text evidence="7">Belongs to the class I-like SAM-binding methyltransferase superfamily. rRNA adenine N(6)-methyltransferase family. RsmA subfamily.</text>
</comment>
<comment type="subcellular location">
    <subcellularLocation>
        <location evidence="7">Cytoplasm</location>
    </subcellularLocation>
</comment>
<feature type="domain" description="Ribosomal RNA adenine methylase transferase N-terminal" evidence="9">
    <location>
        <begin position="38"/>
        <end position="208"/>
    </location>
</feature>
<dbReference type="CDD" id="cd02440">
    <property type="entry name" value="AdoMet_MTases"/>
    <property type="match status" value="1"/>
</dbReference>
<name>A0A1T4W1D8_9BACT</name>
<keyword evidence="4 7" id="KW-0808">Transferase</keyword>
<keyword evidence="3 7" id="KW-0489">Methyltransferase</keyword>
<proteinExistence type="inferred from homology"/>
<feature type="binding site" evidence="7 8">
    <location>
        <position position="102"/>
    </location>
    <ligand>
        <name>S-adenosyl-L-methionine</name>
        <dbReference type="ChEBI" id="CHEBI:59789"/>
    </ligand>
</feature>
<evidence type="ECO:0000313" key="10">
    <source>
        <dbReference type="EMBL" id="SKA71062.1"/>
    </source>
</evidence>
<keyword evidence="2 7" id="KW-0698">rRNA processing</keyword>
<dbReference type="Gene3D" id="1.10.8.100">
    <property type="entry name" value="Ribosomal RNA adenine dimethylase-like, domain 2"/>
    <property type="match status" value="1"/>
</dbReference>
<feature type="binding site" evidence="7 8">
    <location>
        <position position="31"/>
    </location>
    <ligand>
        <name>S-adenosyl-L-methionine</name>
        <dbReference type="ChEBI" id="CHEBI:59789"/>
    </ligand>
</feature>
<feature type="binding site" evidence="7 8">
    <location>
        <position position="123"/>
    </location>
    <ligand>
        <name>S-adenosyl-L-methionine</name>
        <dbReference type="ChEBI" id="CHEBI:59789"/>
    </ligand>
</feature>
<evidence type="ECO:0000256" key="8">
    <source>
        <dbReference type="PROSITE-ProRule" id="PRU01026"/>
    </source>
</evidence>
<protein>
    <recommendedName>
        <fullName evidence="7">Ribosomal RNA small subunit methyltransferase A</fullName>
        <ecNumber evidence="7">2.1.1.182</ecNumber>
    </recommendedName>
    <alternativeName>
        <fullName evidence="7">16S rRNA (adenine(1518)-N(6)/adenine(1519)-N(6))-dimethyltransferase</fullName>
    </alternativeName>
    <alternativeName>
        <fullName evidence="7">16S rRNA dimethyladenosine transferase</fullName>
    </alternativeName>
    <alternativeName>
        <fullName evidence="7">16S rRNA dimethylase</fullName>
    </alternativeName>
    <alternativeName>
        <fullName evidence="7">S-adenosylmethionine-6-N', N'-adenosyl(rRNA) dimethyltransferase</fullName>
    </alternativeName>
</protein>
<dbReference type="Pfam" id="PF00398">
    <property type="entry name" value="RrnaAD"/>
    <property type="match status" value="1"/>
</dbReference>
<dbReference type="GO" id="GO:0005829">
    <property type="term" value="C:cytosol"/>
    <property type="evidence" value="ECO:0007669"/>
    <property type="project" value="TreeGrafter"/>
</dbReference>
<dbReference type="SMART" id="SM00650">
    <property type="entry name" value="rADc"/>
    <property type="match status" value="1"/>
</dbReference>
<dbReference type="PANTHER" id="PTHR11727:SF7">
    <property type="entry name" value="DIMETHYLADENOSINE TRANSFERASE-RELATED"/>
    <property type="match status" value="1"/>
</dbReference>
<comment type="catalytic activity">
    <reaction evidence="7">
        <text>adenosine(1518)/adenosine(1519) in 16S rRNA + 4 S-adenosyl-L-methionine = N(6)-dimethyladenosine(1518)/N(6)-dimethyladenosine(1519) in 16S rRNA + 4 S-adenosyl-L-homocysteine + 4 H(+)</text>
        <dbReference type="Rhea" id="RHEA:19609"/>
        <dbReference type="Rhea" id="RHEA-COMP:10232"/>
        <dbReference type="Rhea" id="RHEA-COMP:10233"/>
        <dbReference type="ChEBI" id="CHEBI:15378"/>
        <dbReference type="ChEBI" id="CHEBI:57856"/>
        <dbReference type="ChEBI" id="CHEBI:59789"/>
        <dbReference type="ChEBI" id="CHEBI:74411"/>
        <dbReference type="ChEBI" id="CHEBI:74493"/>
        <dbReference type="EC" id="2.1.1.182"/>
    </reaction>
</comment>
<dbReference type="EC" id="2.1.1.182" evidence="7"/>
<dbReference type="STRING" id="1121442.SAMN02745702_01403"/>
<dbReference type="PANTHER" id="PTHR11727">
    <property type="entry name" value="DIMETHYLADENOSINE TRANSFERASE"/>
    <property type="match status" value="1"/>
</dbReference>
<dbReference type="NCBIfam" id="TIGR00755">
    <property type="entry name" value="ksgA"/>
    <property type="match status" value="1"/>
</dbReference>
<keyword evidence="5 7" id="KW-0949">S-adenosyl-L-methionine</keyword>
<evidence type="ECO:0000256" key="7">
    <source>
        <dbReference type="HAMAP-Rule" id="MF_00607"/>
    </source>
</evidence>
<organism evidence="10 11">
    <name type="scientific">Desulfobaculum bizertense DSM 18034</name>
    <dbReference type="NCBI Taxonomy" id="1121442"/>
    <lineage>
        <taxon>Bacteria</taxon>
        <taxon>Pseudomonadati</taxon>
        <taxon>Thermodesulfobacteriota</taxon>
        <taxon>Desulfovibrionia</taxon>
        <taxon>Desulfovibrionales</taxon>
        <taxon>Desulfovibrionaceae</taxon>
        <taxon>Desulfobaculum</taxon>
    </lineage>
</organism>
<evidence type="ECO:0000256" key="4">
    <source>
        <dbReference type="ARBA" id="ARBA00022679"/>
    </source>
</evidence>
<dbReference type="InterPro" id="IPR001737">
    <property type="entry name" value="KsgA/Erm"/>
</dbReference>
<sequence length="281" mass="31797">MARMCREKVYSVKKIDSPKYGRYAKRRFGQNFLQDANIIRKIVEALEIEPDDKVIEIGPGHGALSKKIAEYSPALYAAVEFDIDLALELRDKCPSIQPLAADALTIQWEKLRAGSGNWKLIGNLPYNVASPLMWEILSRATAVSHAVFMIQKEVGQRIIAEPGSRTYGALSVWLQSFAQPEYLFTVSPNVFVPRPKVHSAVLRFTPQNEKIDFEPAALSGLLKKCFQNRRKQLGKILKSCWNQHIPLWLENEGLDSRVRPEDLTPKQFQALSGLIKTDFMA</sequence>
<dbReference type="Proteomes" id="UP000189733">
    <property type="component" value="Unassembled WGS sequence"/>
</dbReference>
<evidence type="ECO:0000256" key="6">
    <source>
        <dbReference type="ARBA" id="ARBA00022884"/>
    </source>
</evidence>
<keyword evidence="6 7" id="KW-0694">RNA-binding</keyword>
<dbReference type="PROSITE" id="PS01131">
    <property type="entry name" value="RRNA_A_DIMETH"/>
    <property type="match status" value="1"/>
</dbReference>
<dbReference type="InterPro" id="IPR020598">
    <property type="entry name" value="rRNA_Ade_methylase_Trfase_N"/>
</dbReference>
<dbReference type="InterPro" id="IPR020596">
    <property type="entry name" value="rRNA_Ade_Mease_Trfase_CS"/>
</dbReference>
<accession>A0A1T4W1D8</accession>
<evidence type="ECO:0000256" key="5">
    <source>
        <dbReference type="ARBA" id="ARBA00022691"/>
    </source>
</evidence>
<evidence type="ECO:0000313" key="11">
    <source>
        <dbReference type="Proteomes" id="UP000189733"/>
    </source>
</evidence>
<dbReference type="InterPro" id="IPR023165">
    <property type="entry name" value="rRNA_Ade_diMease-like_C"/>
</dbReference>
<feature type="binding site" evidence="7 8">
    <location>
        <position position="80"/>
    </location>
    <ligand>
        <name>S-adenosyl-L-methionine</name>
        <dbReference type="ChEBI" id="CHEBI:59789"/>
    </ligand>
</feature>
<evidence type="ECO:0000256" key="2">
    <source>
        <dbReference type="ARBA" id="ARBA00022552"/>
    </source>
</evidence>
<keyword evidence="1 7" id="KW-0963">Cytoplasm</keyword>
<feature type="binding site" evidence="7 8">
    <location>
        <position position="33"/>
    </location>
    <ligand>
        <name>S-adenosyl-L-methionine</name>
        <dbReference type="ChEBI" id="CHEBI:59789"/>
    </ligand>
</feature>
<evidence type="ECO:0000256" key="1">
    <source>
        <dbReference type="ARBA" id="ARBA00022490"/>
    </source>
</evidence>
<dbReference type="Gene3D" id="3.40.50.150">
    <property type="entry name" value="Vaccinia Virus protein VP39"/>
    <property type="match status" value="1"/>
</dbReference>
<dbReference type="InterPro" id="IPR011530">
    <property type="entry name" value="rRNA_adenine_dimethylase"/>
</dbReference>
<dbReference type="AlphaFoldDB" id="A0A1T4W1D8"/>
<dbReference type="GO" id="GO:0003723">
    <property type="term" value="F:RNA binding"/>
    <property type="evidence" value="ECO:0007669"/>
    <property type="project" value="UniProtKB-UniRule"/>
</dbReference>
<reference evidence="10 11" key="1">
    <citation type="submission" date="2017-02" db="EMBL/GenBank/DDBJ databases">
        <authorList>
            <person name="Peterson S.W."/>
        </authorList>
    </citation>
    <scope>NUCLEOTIDE SEQUENCE [LARGE SCALE GENOMIC DNA]</scope>
    <source>
        <strain evidence="10 11">DSM 18034</strain>
    </source>
</reference>
<keyword evidence="11" id="KW-1185">Reference proteome</keyword>
<evidence type="ECO:0000256" key="3">
    <source>
        <dbReference type="ARBA" id="ARBA00022603"/>
    </source>
</evidence>
<gene>
    <name evidence="7" type="primary">rsmA</name>
    <name evidence="7" type="synonym">ksgA</name>
    <name evidence="10" type="ORF">SAMN02745702_01403</name>
</gene>
<feature type="binding site" evidence="7 8">
    <location>
        <position position="58"/>
    </location>
    <ligand>
        <name>S-adenosyl-L-methionine</name>
        <dbReference type="ChEBI" id="CHEBI:59789"/>
    </ligand>
</feature>